<dbReference type="Pfam" id="PF02492">
    <property type="entry name" value="cobW"/>
    <property type="match status" value="2"/>
</dbReference>
<evidence type="ECO:0000313" key="3">
    <source>
        <dbReference type="EMBL" id="CAK7212059.1"/>
    </source>
</evidence>
<dbReference type="InterPro" id="IPR003495">
    <property type="entry name" value="CobW/HypB/UreG_nucleotide-bd"/>
</dbReference>
<proteinExistence type="predicted"/>
<keyword evidence="4" id="KW-1185">Reference proteome</keyword>
<feature type="region of interest" description="Disordered" evidence="1">
    <location>
        <begin position="265"/>
        <end position="284"/>
    </location>
</feature>
<dbReference type="PANTHER" id="PTHR13748">
    <property type="entry name" value="COBW-RELATED"/>
    <property type="match status" value="1"/>
</dbReference>
<dbReference type="InterPro" id="IPR051316">
    <property type="entry name" value="Zinc-reg_GTPase_activator"/>
</dbReference>
<organism evidence="3 4">
    <name type="scientific">Sporothrix eucalyptigena</name>
    <dbReference type="NCBI Taxonomy" id="1812306"/>
    <lineage>
        <taxon>Eukaryota</taxon>
        <taxon>Fungi</taxon>
        <taxon>Dikarya</taxon>
        <taxon>Ascomycota</taxon>
        <taxon>Pezizomycotina</taxon>
        <taxon>Sordariomycetes</taxon>
        <taxon>Sordariomycetidae</taxon>
        <taxon>Ophiostomatales</taxon>
        <taxon>Ophiostomataceae</taxon>
        <taxon>Sporothrix</taxon>
    </lineage>
</organism>
<evidence type="ECO:0000313" key="4">
    <source>
        <dbReference type="Proteomes" id="UP001642482"/>
    </source>
</evidence>
<dbReference type="PANTHER" id="PTHR13748:SF31">
    <property type="entry name" value="ZINC-REGULATED GTPASE METALLOPROTEIN ACTIVATOR 1A-RELATED"/>
    <property type="match status" value="1"/>
</dbReference>
<reference evidence="3 4" key="1">
    <citation type="submission" date="2024-01" db="EMBL/GenBank/DDBJ databases">
        <authorList>
            <person name="Allen C."/>
            <person name="Tagirdzhanova G."/>
        </authorList>
    </citation>
    <scope>NUCLEOTIDE SEQUENCE [LARGE SCALE GENOMIC DNA]</scope>
</reference>
<protein>
    <recommendedName>
        <fullName evidence="2">CobW/HypB/UreG nucleotide-binding domain-containing protein</fullName>
    </recommendedName>
</protein>
<accession>A0ABP0AXR4</accession>
<dbReference type="InterPro" id="IPR027417">
    <property type="entry name" value="P-loop_NTPase"/>
</dbReference>
<feature type="domain" description="CobW/HypB/UreG nucleotide-binding" evidence="2">
    <location>
        <begin position="30"/>
        <end position="66"/>
    </location>
</feature>
<comment type="caution">
    <text evidence="3">The sequence shown here is derived from an EMBL/GenBank/DDBJ whole genome shotgun (WGS) entry which is preliminary data.</text>
</comment>
<gene>
    <name evidence="3" type="ORF">SEUCBS140593_001380</name>
</gene>
<dbReference type="SUPFAM" id="SSF52540">
    <property type="entry name" value="P-loop containing nucleoside triphosphate hydrolases"/>
    <property type="match status" value="1"/>
</dbReference>
<dbReference type="EMBL" id="CAWUHD010000008">
    <property type="protein sequence ID" value="CAK7212059.1"/>
    <property type="molecule type" value="Genomic_DNA"/>
</dbReference>
<dbReference type="InterPro" id="IPR036627">
    <property type="entry name" value="CobW-likC_sf"/>
</dbReference>
<evidence type="ECO:0000259" key="2">
    <source>
        <dbReference type="Pfam" id="PF02492"/>
    </source>
</evidence>
<dbReference type="Gene3D" id="3.40.50.300">
    <property type="entry name" value="P-loop containing nucleotide triphosphate hydrolases"/>
    <property type="match status" value="2"/>
</dbReference>
<feature type="domain" description="CobW/HypB/UreG nucleotide-binding" evidence="2">
    <location>
        <begin position="68"/>
        <end position="192"/>
    </location>
</feature>
<sequence length="366" mass="39474">MDSDDDDLPPVLVDTAVEADDEVENGPKVPLTIVTGYLGAGKTTLLNYILTAEHGKKIAVIMNDTGVNAIESLMAKKGKFDYILLETTGLADPGNLAPLFWMDDGLGSSLFLDGIVTLVDAKNILRSLDEPDHADQTGEHNHADEHGPLMTTAHVQISHADVIVINKADLVNEEELARVCARIESINGLARIHVTSQSQVPQLEGVLLDLHAYETAEAVERAVHQNYHSHLDPTISTQAIDLGILDAAQVTKVDEWLRSVLWESQLPDPAGGPPRGGRNEPNNFEIHRTKGRLVLKHGSVKVLQGVRELFEIFEAPASSPAEEAASGAGDEPVAPAPESSKLILIGRRLGEFDFEKSILAALKTSS</sequence>
<name>A0ABP0AXR4_9PEZI</name>
<dbReference type="Proteomes" id="UP001642482">
    <property type="component" value="Unassembled WGS sequence"/>
</dbReference>
<dbReference type="Gene3D" id="3.30.1220.10">
    <property type="entry name" value="CobW-like, C-terminal domain"/>
    <property type="match status" value="1"/>
</dbReference>
<dbReference type="CDD" id="cd03112">
    <property type="entry name" value="CobW-like"/>
    <property type="match status" value="1"/>
</dbReference>
<evidence type="ECO:0000256" key="1">
    <source>
        <dbReference type="SAM" id="MobiDB-lite"/>
    </source>
</evidence>